<sequence length="1404" mass="160965">IGDLKVRFSLESQLNNIDGYSEAKELLSFLVGGAFNFERLASTDEEARILSKLIKGGDKWGGLESYADRFLQETDLYSKASTSYKASLEAGLFAYTFRIFADKSLIDQIVAACSTDKQANEALKNYKKLITSVFSAQFKSLLDTTTHSQALEYMRENAKILMTNYILIKIGANKRIDQNGISIYEGAQELEEFMKDPQQIQDFESEFLQKFFKSKDGILRQLSKGFFDQNRGVIPTITKTIQMLIGRTQESNDFFGGFRDRLVNEFIESKFKIPKAFKGINYGGKGSILDLNKFITQDVFTDIEESLLGVSTSWLQEFQVLSKQTPSDKRFFDNLLVSFASAYLSSPNKGSFAKLRFKSKNSLVNEIISAEFSTLFTELKGILKLKDIKDFKGTIAIGADESSKIILNWVFNKLFTERNSLKDFITSSKPESLKTPSKYSFLFAVTDWVNSGAKLADYNTKAEANLAVREFFYTFKDKHHENYRKLETRIKSIAAKFYKNSKVDPLNVHFFNAIDQLFTNENFLNDMVQPTIDGGYQILWEDHFNIMMDVLGGDGEPVKLSRSYIPELYNGEPVHVLKDGEWVQLNALESGYSFDAAYIYVHRKTNDNKIQLGLARVEDIRNDFSSLSFELHEGFPTTDGRVLHDIWVSNSEGNLLLSDVDLYDFSIRSDDNKFWYKEYFSDSGQPLRNIFIGYIFNSGLKMTAYLQKLELNVQIYSPITLFFPDFPALNIRHLQEYTNKFSPLTGIDRVKAYGKDFTIDEVNKIVYDLFDPSRPWTSRLYQQQLIKYLPQLNGYYKGGLKGKFTQGSNLETINNFVKKLTFSQEEIKRFGWKESDGTFRFSQSLKEWLDLIYVKITSYYLEGGQDETINNEAKKLLRMADPTYPSHTPLSIATNRKLFSNSEFKMGNEIFQSASSLFGHFTIRLMLSDMVNFNPDKTIFFLSRPTNLKDFADIHYHVGFVATRYKDDYPVRDYSGGSEEHNGLHHLMGAFFLDSHVYLPLTSGIRNSRDNAYVFNFGPILIEDANLIQASSQKFLSWKIATKLASQYQSSLDRIKELFYKSQDNLFKTLEGLIIEKIIDGDFTGDKDKNIWLAERLINQARKEIFYTTAGPSILRRQIEAQLLDSSTNLIELDFKGTSAIPTITLKLLKTDFRGSDFMTWGFVDQSTDKWEGMIDYKNKLIDENVRNVVELLTALISEHGSGKVIILPIMNTKDERLGYRHYYGWSARQTTFLPQGSYFEIDLSETSRALAQLIHIGYIMQAYDTAFVIKEWVDVEEKYGGVKNYLEQDKKMIAALDYRGFLKKDEIYVGDSSYFGSKPSRAPIEIEDYSTNFYDDQTIIPGTGQTMFGSYKDRFEDSFITYAGMSAGGSKSDFINYMDKIRTGTSDFALIMYEILFGPRTNT</sequence>
<proteinExistence type="predicted"/>
<evidence type="ECO:0000313" key="1">
    <source>
        <dbReference type="EMBL" id="KKM96976.1"/>
    </source>
</evidence>
<dbReference type="EMBL" id="LAZR01005809">
    <property type="protein sequence ID" value="KKM96976.1"/>
    <property type="molecule type" value="Genomic_DNA"/>
</dbReference>
<name>A0A0F9MCA2_9ZZZZ</name>
<reference evidence="1" key="1">
    <citation type="journal article" date="2015" name="Nature">
        <title>Complex archaea that bridge the gap between prokaryotes and eukaryotes.</title>
        <authorList>
            <person name="Spang A."/>
            <person name="Saw J.H."/>
            <person name="Jorgensen S.L."/>
            <person name="Zaremba-Niedzwiedzka K."/>
            <person name="Martijn J."/>
            <person name="Lind A.E."/>
            <person name="van Eijk R."/>
            <person name="Schleper C."/>
            <person name="Guy L."/>
            <person name="Ettema T.J."/>
        </authorList>
    </citation>
    <scope>NUCLEOTIDE SEQUENCE</scope>
</reference>
<gene>
    <name evidence="1" type="ORF">LCGC14_1172730</name>
</gene>
<feature type="non-terminal residue" evidence="1">
    <location>
        <position position="1"/>
    </location>
</feature>
<accession>A0A0F9MCA2</accession>
<comment type="caution">
    <text evidence="1">The sequence shown here is derived from an EMBL/GenBank/DDBJ whole genome shotgun (WGS) entry which is preliminary data.</text>
</comment>
<protein>
    <submittedName>
        <fullName evidence="1">Uncharacterized protein</fullName>
    </submittedName>
</protein>
<organism evidence="1">
    <name type="scientific">marine sediment metagenome</name>
    <dbReference type="NCBI Taxonomy" id="412755"/>
    <lineage>
        <taxon>unclassified sequences</taxon>
        <taxon>metagenomes</taxon>
        <taxon>ecological metagenomes</taxon>
    </lineage>
</organism>